<dbReference type="InterPro" id="IPR009912">
    <property type="entry name" value="DUF1451"/>
</dbReference>
<gene>
    <name evidence="1" type="ORF">ESZ26_03965</name>
    <name evidence="2" type="ORF">ESZ27_03220</name>
</gene>
<organism evidence="2 4">
    <name type="scientific">Colwellia hornerae</name>
    <dbReference type="NCBI Taxonomy" id="89402"/>
    <lineage>
        <taxon>Bacteria</taxon>
        <taxon>Pseudomonadati</taxon>
        <taxon>Pseudomonadota</taxon>
        <taxon>Gammaproteobacteria</taxon>
        <taxon>Alteromonadales</taxon>
        <taxon>Colwelliaceae</taxon>
        <taxon>Colwellia</taxon>
    </lineage>
</organism>
<dbReference type="Pfam" id="PF07295">
    <property type="entry name" value="DUF1451"/>
    <property type="match status" value="1"/>
</dbReference>
<keyword evidence="3" id="KW-1185">Reference proteome</keyword>
<name>A0A5C6QP36_9GAMM</name>
<proteinExistence type="predicted"/>
<accession>A0A5C6QP36</accession>
<reference evidence="2 4" key="1">
    <citation type="submission" date="2019-07" db="EMBL/GenBank/DDBJ databases">
        <title>Genomes of sea-ice associated Colwellia species.</title>
        <authorList>
            <person name="Bowman J.P."/>
        </authorList>
    </citation>
    <scope>NUCLEOTIDE SEQUENCE [LARGE SCALE GENOMIC DNA]</scope>
    <source>
        <strain evidence="1 3">ACAM 607</strain>
        <strain evidence="2 4">IC036</strain>
    </source>
</reference>
<evidence type="ECO:0000313" key="2">
    <source>
        <dbReference type="EMBL" id="TWX70537.1"/>
    </source>
</evidence>
<dbReference type="OrthoDB" id="3174978at2"/>
<dbReference type="AlphaFoldDB" id="A0A5C6QP36"/>
<protein>
    <recommendedName>
        <fullName evidence="5">Zinc ribbon-containing protein</fullName>
    </recommendedName>
</protein>
<dbReference type="Proteomes" id="UP000321917">
    <property type="component" value="Unassembled WGS sequence"/>
</dbReference>
<evidence type="ECO:0000313" key="4">
    <source>
        <dbReference type="Proteomes" id="UP000321917"/>
    </source>
</evidence>
<dbReference type="EMBL" id="VOLR01000004">
    <property type="protein sequence ID" value="TWX62135.1"/>
    <property type="molecule type" value="Genomic_DNA"/>
</dbReference>
<dbReference type="RefSeq" id="WP_146798237.1">
    <property type="nucleotide sequence ID" value="NZ_VOLP01000005.1"/>
</dbReference>
<dbReference type="Proteomes" id="UP000321525">
    <property type="component" value="Unassembled WGS sequence"/>
</dbReference>
<evidence type="ECO:0000313" key="1">
    <source>
        <dbReference type="EMBL" id="TWX62135.1"/>
    </source>
</evidence>
<dbReference type="EMBL" id="VOLQ01000004">
    <property type="protein sequence ID" value="TWX70537.1"/>
    <property type="molecule type" value="Genomic_DNA"/>
</dbReference>
<sequence>MKSKNSVFQELYQALVLWAEDVNQHEITDIVNKVEQSKLYLQAAEKLPEDKVKQFVDNLRFDIKEFIIQNEAQAKHSLYLGLLNESFWKNMQAITDKSQVEWSELDEDFKHHGIYKTGDFIGFGLLECQHCQEKVTYSHAADVVDCFTCGASSFIRLPFAP</sequence>
<evidence type="ECO:0008006" key="5">
    <source>
        <dbReference type="Google" id="ProtNLM"/>
    </source>
</evidence>
<evidence type="ECO:0000313" key="3">
    <source>
        <dbReference type="Proteomes" id="UP000321525"/>
    </source>
</evidence>
<comment type="caution">
    <text evidence="2">The sequence shown here is derived from an EMBL/GenBank/DDBJ whole genome shotgun (WGS) entry which is preliminary data.</text>
</comment>